<keyword evidence="9" id="KW-1185">Reference proteome</keyword>
<dbReference type="InterPro" id="IPR009056">
    <property type="entry name" value="Cyt_c-like_dom"/>
</dbReference>
<name>A0A849K3L4_9BURK</name>
<dbReference type="PANTHER" id="PTHR33751:SF11">
    <property type="entry name" value="BLL4483 PROTEIN"/>
    <property type="match status" value="1"/>
</dbReference>
<keyword evidence="1 4" id="KW-0349">Heme</keyword>
<dbReference type="SUPFAM" id="SSF46626">
    <property type="entry name" value="Cytochrome c"/>
    <property type="match status" value="2"/>
</dbReference>
<evidence type="ECO:0000256" key="1">
    <source>
        <dbReference type="ARBA" id="ARBA00022617"/>
    </source>
</evidence>
<dbReference type="GO" id="GO:0009055">
    <property type="term" value="F:electron transfer activity"/>
    <property type="evidence" value="ECO:0007669"/>
    <property type="project" value="InterPro"/>
</dbReference>
<comment type="caution">
    <text evidence="8">The sequence shown here is derived from an EMBL/GenBank/DDBJ whole genome shotgun (WGS) entry which is preliminary data.</text>
</comment>
<dbReference type="GO" id="GO:0046872">
    <property type="term" value="F:metal ion binding"/>
    <property type="evidence" value="ECO:0007669"/>
    <property type="project" value="UniProtKB-KW"/>
</dbReference>
<gene>
    <name evidence="8" type="ORF">HK415_02465</name>
</gene>
<dbReference type="Gene3D" id="1.10.760.10">
    <property type="entry name" value="Cytochrome c-like domain"/>
    <property type="match status" value="2"/>
</dbReference>
<dbReference type="InterPro" id="IPR036909">
    <property type="entry name" value="Cyt_c-like_dom_sf"/>
</dbReference>
<dbReference type="Proteomes" id="UP000552954">
    <property type="component" value="Unassembled WGS sequence"/>
</dbReference>
<dbReference type="GO" id="GO:0020037">
    <property type="term" value="F:heme binding"/>
    <property type="evidence" value="ECO:0007669"/>
    <property type="project" value="InterPro"/>
</dbReference>
<keyword evidence="2 4" id="KW-0479">Metal-binding</keyword>
<feature type="chain" id="PRO_5032646749" evidence="6">
    <location>
        <begin position="22"/>
        <end position="257"/>
    </location>
</feature>
<dbReference type="PANTHER" id="PTHR33751">
    <property type="entry name" value="CBB3-TYPE CYTOCHROME C OXIDASE SUBUNIT FIXP"/>
    <property type="match status" value="1"/>
</dbReference>
<dbReference type="EMBL" id="JABFCS010000001">
    <property type="protein sequence ID" value="NNU42260.1"/>
    <property type="molecule type" value="Genomic_DNA"/>
</dbReference>
<evidence type="ECO:0000256" key="4">
    <source>
        <dbReference type="PROSITE-ProRule" id="PRU00433"/>
    </source>
</evidence>
<evidence type="ECO:0000256" key="2">
    <source>
        <dbReference type="ARBA" id="ARBA00022723"/>
    </source>
</evidence>
<organism evidence="8 9">
    <name type="scientific">Ramlibacter montanisoli</name>
    <dbReference type="NCBI Taxonomy" id="2732512"/>
    <lineage>
        <taxon>Bacteria</taxon>
        <taxon>Pseudomonadati</taxon>
        <taxon>Pseudomonadota</taxon>
        <taxon>Betaproteobacteria</taxon>
        <taxon>Burkholderiales</taxon>
        <taxon>Comamonadaceae</taxon>
        <taxon>Ramlibacter</taxon>
    </lineage>
</organism>
<dbReference type="PROSITE" id="PS51007">
    <property type="entry name" value="CYTC"/>
    <property type="match status" value="2"/>
</dbReference>
<feature type="signal peptide" evidence="6">
    <location>
        <begin position="1"/>
        <end position="21"/>
    </location>
</feature>
<feature type="region of interest" description="Disordered" evidence="5">
    <location>
        <begin position="209"/>
        <end position="257"/>
    </location>
</feature>
<reference evidence="8 9" key="1">
    <citation type="submission" date="2020-05" db="EMBL/GenBank/DDBJ databases">
        <authorList>
            <person name="Khan S.A."/>
            <person name="Jeon C.O."/>
            <person name="Chun B.H."/>
        </authorList>
    </citation>
    <scope>NUCLEOTIDE SEQUENCE [LARGE SCALE GENOMIC DNA]</scope>
    <source>
        <strain evidence="8 9">B156</strain>
    </source>
</reference>
<proteinExistence type="predicted"/>
<evidence type="ECO:0000256" key="6">
    <source>
        <dbReference type="SAM" id="SignalP"/>
    </source>
</evidence>
<keyword evidence="3 4" id="KW-0408">Iron</keyword>
<evidence type="ECO:0000256" key="5">
    <source>
        <dbReference type="SAM" id="MobiDB-lite"/>
    </source>
</evidence>
<sequence length="257" mass="27259">MRGLLRLLLPALLCACATAAAAPASFQDTMAQRTLACTSCHGKEGRAGPDGYYPRIAGKPVGYLYNQLLHFRDGRRNYGLMAGLLETLSDDYLLQIAQHFAALDLPYAAPHRATAAPEVLERGRALALQGDAERRVPACASCHGKALTGVTPNIPGLLGLPRDYLNAQLGAWRTGQRRALAPDCMAEIARRLAPDDVNAVTAWLAAEPLPANPKPVSADAPATPRRGKGRKAQAPATPEPPPMRCGSAHAALPEPAR</sequence>
<protein>
    <submittedName>
        <fullName evidence="8">C-type cytochrome</fullName>
    </submittedName>
</protein>
<feature type="domain" description="Cytochrome c" evidence="7">
    <location>
        <begin position="17"/>
        <end position="104"/>
    </location>
</feature>
<keyword evidence="6" id="KW-0732">Signal</keyword>
<reference evidence="8 9" key="2">
    <citation type="submission" date="2020-06" db="EMBL/GenBank/DDBJ databases">
        <title>Ramlibacter rhizophilus sp. nov., isolated from rhizosphere soil of national flower Mugunghwa from South Korea.</title>
        <authorList>
            <person name="Zheng-Fei Y."/>
            <person name="Huan T."/>
        </authorList>
    </citation>
    <scope>NUCLEOTIDE SEQUENCE [LARGE SCALE GENOMIC DNA]</scope>
    <source>
        <strain evidence="8 9">B156</strain>
    </source>
</reference>
<evidence type="ECO:0000313" key="9">
    <source>
        <dbReference type="Proteomes" id="UP000552954"/>
    </source>
</evidence>
<feature type="domain" description="Cytochrome c" evidence="7">
    <location>
        <begin position="125"/>
        <end position="208"/>
    </location>
</feature>
<accession>A0A849K3L4</accession>
<evidence type="ECO:0000313" key="8">
    <source>
        <dbReference type="EMBL" id="NNU42260.1"/>
    </source>
</evidence>
<dbReference type="InterPro" id="IPR050597">
    <property type="entry name" value="Cytochrome_c_Oxidase_Subunit"/>
</dbReference>
<evidence type="ECO:0000259" key="7">
    <source>
        <dbReference type="PROSITE" id="PS51007"/>
    </source>
</evidence>
<dbReference type="AlphaFoldDB" id="A0A849K3L4"/>
<evidence type="ECO:0000256" key="3">
    <source>
        <dbReference type="ARBA" id="ARBA00023004"/>
    </source>
</evidence>